<comment type="function">
    <text evidence="6">One of the primary rRNA binding proteins, it binds specifically to the 5'-end of 16S ribosomal RNA.</text>
</comment>
<proteinExistence type="inferred from homology"/>
<dbReference type="SUPFAM" id="SSF50249">
    <property type="entry name" value="Nucleic acid-binding proteins"/>
    <property type="match status" value="1"/>
</dbReference>
<evidence type="ECO:0000256" key="6">
    <source>
        <dbReference type="HAMAP-Rule" id="MF_01345"/>
    </source>
</evidence>
<dbReference type="InterPro" id="IPR012340">
    <property type="entry name" value="NA-bd_OB-fold"/>
</dbReference>
<dbReference type="InterPro" id="IPR019984">
    <property type="entry name" value="Ribosomal_uS17_bact/chlr"/>
</dbReference>
<evidence type="ECO:0000256" key="2">
    <source>
        <dbReference type="ARBA" id="ARBA00022730"/>
    </source>
</evidence>
<evidence type="ECO:0000256" key="1">
    <source>
        <dbReference type="ARBA" id="ARBA00010254"/>
    </source>
</evidence>
<dbReference type="Gene3D" id="2.40.50.140">
    <property type="entry name" value="Nucleic acid-binding proteins"/>
    <property type="match status" value="1"/>
</dbReference>
<evidence type="ECO:0000313" key="8">
    <source>
        <dbReference type="Proteomes" id="UP000177682"/>
    </source>
</evidence>
<organism evidence="7 8">
    <name type="scientific">Candidatus Doudnabacteria bacterium RIFCSPHIGHO2_12_FULL_48_16</name>
    <dbReference type="NCBI Taxonomy" id="1817838"/>
    <lineage>
        <taxon>Bacteria</taxon>
        <taxon>Candidatus Doudnaibacteriota</taxon>
    </lineage>
</organism>
<keyword evidence="5 6" id="KW-0687">Ribonucleoprotein</keyword>
<dbReference type="CDD" id="cd00364">
    <property type="entry name" value="Ribosomal_uS17"/>
    <property type="match status" value="1"/>
</dbReference>
<dbReference type="GO" id="GO:0019843">
    <property type="term" value="F:rRNA binding"/>
    <property type="evidence" value="ECO:0007669"/>
    <property type="project" value="UniProtKB-UniRule"/>
</dbReference>
<dbReference type="Pfam" id="PF00366">
    <property type="entry name" value="Ribosomal_S17"/>
    <property type="match status" value="1"/>
</dbReference>
<comment type="subunit">
    <text evidence="6">Part of the 30S ribosomal subunit.</text>
</comment>
<gene>
    <name evidence="6" type="primary">rpsQ</name>
    <name evidence="7" type="ORF">A3E29_02745</name>
</gene>
<dbReference type="GO" id="GO:0006412">
    <property type="term" value="P:translation"/>
    <property type="evidence" value="ECO:0007669"/>
    <property type="project" value="UniProtKB-UniRule"/>
</dbReference>
<comment type="similarity">
    <text evidence="1 6">Belongs to the universal ribosomal protein uS17 family.</text>
</comment>
<keyword evidence="2 6" id="KW-0699">rRNA-binding</keyword>
<dbReference type="EMBL" id="MFEY01000007">
    <property type="protein sequence ID" value="OGE90004.1"/>
    <property type="molecule type" value="Genomic_DNA"/>
</dbReference>
<dbReference type="HAMAP" id="MF_01345_B">
    <property type="entry name" value="Ribosomal_uS17_B"/>
    <property type="match status" value="1"/>
</dbReference>
<dbReference type="AlphaFoldDB" id="A0A1F5PJM4"/>
<comment type="caution">
    <text evidence="7">The sequence shown here is derived from an EMBL/GenBank/DDBJ whole genome shotgun (WGS) entry which is preliminary data.</text>
</comment>
<dbReference type="PRINTS" id="PR00973">
    <property type="entry name" value="RIBOSOMALS17"/>
</dbReference>
<dbReference type="PANTHER" id="PTHR10744:SF1">
    <property type="entry name" value="SMALL RIBOSOMAL SUBUNIT PROTEIN US17M"/>
    <property type="match status" value="1"/>
</dbReference>
<evidence type="ECO:0000256" key="4">
    <source>
        <dbReference type="ARBA" id="ARBA00022980"/>
    </source>
</evidence>
<reference evidence="7 8" key="1">
    <citation type="journal article" date="2016" name="Nat. Commun.">
        <title>Thousands of microbial genomes shed light on interconnected biogeochemical processes in an aquifer system.</title>
        <authorList>
            <person name="Anantharaman K."/>
            <person name="Brown C.T."/>
            <person name="Hug L.A."/>
            <person name="Sharon I."/>
            <person name="Castelle C.J."/>
            <person name="Probst A.J."/>
            <person name="Thomas B.C."/>
            <person name="Singh A."/>
            <person name="Wilkins M.J."/>
            <person name="Karaoz U."/>
            <person name="Brodie E.L."/>
            <person name="Williams K.H."/>
            <person name="Hubbard S.S."/>
            <person name="Banfield J.F."/>
        </authorList>
    </citation>
    <scope>NUCLEOTIDE SEQUENCE [LARGE SCALE GENOMIC DNA]</scope>
</reference>
<evidence type="ECO:0000256" key="3">
    <source>
        <dbReference type="ARBA" id="ARBA00022884"/>
    </source>
</evidence>
<dbReference type="GO" id="GO:0022627">
    <property type="term" value="C:cytosolic small ribosomal subunit"/>
    <property type="evidence" value="ECO:0007669"/>
    <property type="project" value="TreeGrafter"/>
</dbReference>
<sequence>MTDNNSVKSNGVNKIHRKLTGRVISDKMTKTVIVEVDSVKVHPKYHKRYTVSKKYPSHNDLEGLKIGDKVIIEESRPYSKTVNWKVVSKI</sequence>
<keyword evidence="4 6" id="KW-0689">Ribosomal protein</keyword>
<name>A0A1F5PJM4_9BACT</name>
<evidence type="ECO:0000256" key="5">
    <source>
        <dbReference type="ARBA" id="ARBA00023274"/>
    </source>
</evidence>
<dbReference type="PANTHER" id="PTHR10744">
    <property type="entry name" value="40S RIBOSOMAL PROTEIN S11 FAMILY MEMBER"/>
    <property type="match status" value="1"/>
</dbReference>
<evidence type="ECO:0000313" key="7">
    <source>
        <dbReference type="EMBL" id="OGE90004.1"/>
    </source>
</evidence>
<dbReference type="GO" id="GO:0003735">
    <property type="term" value="F:structural constituent of ribosome"/>
    <property type="evidence" value="ECO:0007669"/>
    <property type="project" value="InterPro"/>
</dbReference>
<keyword evidence="3 6" id="KW-0694">RNA-binding</keyword>
<dbReference type="NCBIfam" id="NF004123">
    <property type="entry name" value="PRK05610.1"/>
    <property type="match status" value="1"/>
</dbReference>
<accession>A0A1F5PJM4</accession>
<dbReference type="Proteomes" id="UP000177682">
    <property type="component" value="Unassembled WGS sequence"/>
</dbReference>
<protein>
    <recommendedName>
        <fullName evidence="6">Small ribosomal subunit protein uS17</fullName>
    </recommendedName>
</protein>
<dbReference type="InterPro" id="IPR000266">
    <property type="entry name" value="Ribosomal_uS17"/>
</dbReference>